<organism evidence="2 3">
    <name type="scientific">Lachancea lanzarotensis</name>
    <dbReference type="NCBI Taxonomy" id="1245769"/>
    <lineage>
        <taxon>Eukaryota</taxon>
        <taxon>Fungi</taxon>
        <taxon>Dikarya</taxon>
        <taxon>Ascomycota</taxon>
        <taxon>Saccharomycotina</taxon>
        <taxon>Saccharomycetes</taxon>
        <taxon>Saccharomycetales</taxon>
        <taxon>Saccharomycetaceae</taxon>
        <taxon>Lachancea</taxon>
    </lineage>
</organism>
<dbReference type="GO" id="GO:0005737">
    <property type="term" value="C:cytoplasm"/>
    <property type="evidence" value="ECO:0007669"/>
    <property type="project" value="TreeGrafter"/>
</dbReference>
<comment type="similarity">
    <text evidence="1">Belongs to the ornithine cyclodeaminase/mu-crystallin family.</text>
</comment>
<dbReference type="InterPro" id="IPR023401">
    <property type="entry name" value="ODC_N"/>
</dbReference>
<evidence type="ECO:0000256" key="1">
    <source>
        <dbReference type="ARBA" id="ARBA00008903"/>
    </source>
</evidence>
<dbReference type="OrthoDB" id="41492at2759"/>
<dbReference type="Gene3D" id="3.30.1780.10">
    <property type="entry name" value="ornithine cyclodeaminase, domain 1"/>
    <property type="match status" value="1"/>
</dbReference>
<sequence length="333" mass="36120">MKFKTLSNSQVRELLLGASRTQWTKYIGQLHTALKRYSQNPGIVPPRIVEPIPDGSTIHFVMPVLDDIYCGVKTMGYNAAAGTGFEGSVIVTDPKSGILKGVAEVKELTGVRTAMTSCIGLVRQLPLFGQTVIVTVFGTGLQAFWHAYICSKLLEGKNITVNFAHRKTPMDTSLLQKWIAGLTVNQIPLSDNTEISKAVSQSDIIFGCVPSTSPAILKKDLESPLGPSYTYISLIGSYKSHMHECDTALVEEFKAQDAKILVDSAEHTLAEAGELIDAQVVPEQLLELGKLEDSTQVPTVQINEKRQVTLCKIVGLAVMDVSTAMSLLNEVGT</sequence>
<evidence type="ECO:0000313" key="3">
    <source>
        <dbReference type="Proteomes" id="UP000054304"/>
    </source>
</evidence>
<dbReference type="Proteomes" id="UP000054304">
    <property type="component" value="Unassembled WGS sequence"/>
</dbReference>
<dbReference type="PANTHER" id="PTHR13812:SF19">
    <property type="entry name" value="KETIMINE REDUCTASE MU-CRYSTALLIN"/>
    <property type="match status" value="1"/>
</dbReference>
<dbReference type="Pfam" id="PF02423">
    <property type="entry name" value="OCD_Mu_crystall"/>
    <property type="match status" value="1"/>
</dbReference>
<dbReference type="PANTHER" id="PTHR13812">
    <property type="entry name" value="KETIMINE REDUCTASE MU-CRYSTALLIN"/>
    <property type="match status" value="1"/>
</dbReference>
<keyword evidence="3" id="KW-1185">Reference proteome</keyword>
<evidence type="ECO:0000313" key="2">
    <source>
        <dbReference type="EMBL" id="CEP64591.1"/>
    </source>
</evidence>
<dbReference type="SUPFAM" id="SSF51735">
    <property type="entry name" value="NAD(P)-binding Rossmann-fold domains"/>
    <property type="match status" value="1"/>
</dbReference>
<dbReference type="AlphaFoldDB" id="A0A0C7NFY5"/>
<dbReference type="EMBL" id="LN736371">
    <property type="protein sequence ID" value="CEP64591.1"/>
    <property type="molecule type" value="Genomic_DNA"/>
</dbReference>
<dbReference type="InterPro" id="IPR036291">
    <property type="entry name" value="NAD(P)-bd_dom_sf"/>
</dbReference>
<proteinExistence type="inferred from homology"/>
<protein>
    <submittedName>
        <fullName evidence="2">LALA0S12e02454g1_1</fullName>
    </submittedName>
</protein>
<dbReference type="GeneID" id="34688151"/>
<dbReference type="STRING" id="1245769.A0A0C7NFY5"/>
<dbReference type="RefSeq" id="XP_022630796.1">
    <property type="nucleotide sequence ID" value="XM_022774988.1"/>
</dbReference>
<dbReference type="Gene3D" id="3.40.50.720">
    <property type="entry name" value="NAD(P)-binding Rossmann-like Domain"/>
    <property type="match status" value="1"/>
</dbReference>
<accession>A0A0C7NFY5</accession>
<dbReference type="HOGENOM" id="CLU_042088_0_1_1"/>
<reference evidence="2 3" key="1">
    <citation type="submission" date="2014-12" db="EMBL/GenBank/DDBJ databases">
        <authorList>
            <person name="Neuveglise Cecile"/>
        </authorList>
    </citation>
    <scope>NUCLEOTIDE SEQUENCE [LARGE SCALE GENOMIC DNA]</scope>
    <source>
        <strain evidence="2 3">CBS 12615</strain>
    </source>
</reference>
<gene>
    <name evidence="2" type="ORF">LALA0_S12e02454g</name>
</gene>
<name>A0A0C7NFY5_9SACH</name>
<dbReference type="InterPro" id="IPR003462">
    <property type="entry name" value="ODC_Mu_crystall"/>
</dbReference>